<accession>A0A6A1UR25</accession>
<dbReference type="AlphaFoldDB" id="A0A6A1UR25"/>
<name>A0A6A1UR25_9ROSI</name>
<protein>
    <submittedName>
        <fullName evidence="1">Uncharacterized protein</fullName>
    </submittedName>
</protein>
<dbReference type="OrthoDB" id="1925581at2759"/>
<proteinExistence type="predicted"/>
<keyword evidence="2" id="KW-1185">Reference proteome</keyword>
<organism evidence="1 2">
    <name type="scientific">Morella rubra</name>
    <name type="common">Chinese bayberry</name>
    <dbReference type="NCBI Taxonomy" id="262757"/>
    <lineage>
        <taxon>Eukaryota</taxon>
        <taxon>Viridiplantae</taxon>
        <taxon>Streptophyta</taxon>
        <taxon>Embryophyta</taxon>
        <taxon>Tracheophyta</taxon>
        <taxon>Spermatophyta</taxon>
        <taxon>Magnoliopsida</taxon>
        <taxon>eudicotyledons</taxon>
        <taxon>Gunneridae</taxon>
        <taxon>Pentapetalae</taxon>
        <taxon>rosids</taxon>
        <taxon>fabids</taxon>
        <taxon>Fagales</taxon>
        <taxon>Myricaceae</taxon>
        <taxon>Morella</taxon>
    </lineage>
</organism>
<evidence type="ECO:0000313" key="2">
    <source>
        <dbReference type="Proteomes" id="UP000516437"/>
    </source>
</evidence>
<dbReference type="GO" id="GO:0042138">
    <property type="term" value="P:meiotic DNA double-strand break formation"/>
    <property type="evidence" value="ECO:0007669"/>
    <property type="project" value="InterPro"/>
</dbReference>
<dbReference type="InterPro" id="IPR044969">
    <property type="entry name" value="DFO"/>
</dbReference>
<dbReference type="PANTHER" id="PTHR37176:SF1">
    <property type="entry name" value="PROTEIN DOUBLE-STRAND BREAK FORMATION"/>
    <property type="match status" value="1"/>
</dbReference>
<gene>
    <name evidence="1" type="ORF">CJ030_MR8G010081</name>
</gene>
<dbReference type="EMBL" id="RXIC02000026">
    <property type="protein sequence ID" value="KAB1202247.1"/>
    <property type="molecule type" value="Genomic_DNA"/>
</dbReference>
<dbReference type="Proteomes" id="UP000516437">
    <property type="component" value="Chromosome 8"/>
</dbReference>
<reference evidence="1 2" key="1">
    <citation type="journal article" date="2019" name="Plant Biotechnol. J.">
        <title>The red bayberry genome and genetic basis of sex determination.</title>
        <authorList>
            <person name="Jia H.M."/>
            <person name="Jia H.J."/>
            <person name="Cai Q.L."/>
            <person name="Wang Y."/>
            <person name="Zhao H.B."/>
            <person name="Yang W.F."/>
            <person name="Wang G.Y."/>
            <person name="Li Y.H."/>
            <person name="Zhan D.L."/>
            <person name="Shen Y.T."/>
            <person name="Niu Q.F."/>
            <person name="Chang L."/>
            <person name="Qiu J."/>
            <person name="Zhao L."/>
            <person name="Xie H.B."/>
            <person name="Fu W.Y."/>
            <person name="Jin J."/>
            <person name="Li X.W."/>
            <person name="Jiao Y."/>
            <person name="Zhou C.C."/>
            <person name="Tu T."/>
            <person name="Chai C.Y."/>
            <person name="Gao J.L."/>
            <person name="Fan L.J."/>
            <person name="van de Weg E."/>
            <person name="Wang J.Y."/>
            <person name="Gao Z.S."/>
        </authorList>
    </citation>
    <scope>NUCLEOTIDE SEQUENCE [LARGE SCALE GENOMIC DNA]</scope>
    <source>
        <tissue evidence="1">Leaves</tissue>
    </source>
</reference>
<sequence>MSDALAQQLTLFRSLVITRRWISVYKFFNLTSSPRSQRSQFLFRRFGDATLRILESVLVSKSVKSLKEVESSLRVFLRTESLPAIREIAEKSVDQKLLILEFFVYAFALIGDACENAQACLKRSDAANPKIAAFSEKEQVTEKLARLKDFALTSASSCSVQAQAAEYLKKKSTGNGKVHPSFCKETRSLASTMFRSGIKKRNVRKLHDLQRTTSKSHTIQL</sequence>
<comment type="caution">
    <text evidence="1">The sequence shown here is derived from an EMBL/GenBank/DDBJ whole genome shotgun (WGS) entry which is preliminary data.</text>
</comment>
<dbReference type="PANTHER" id="PTHR37176">
    <property type="entry name" value="F10K1.23"/>
    <property type="match status" value="1"/>
</dbReference>
<evidence type="ECO:0000313" key="1">
    <source>
        <dbReference type="EMBL" id="KAB1202247.1"/>
    </source>
</evidence>